<organism evidence="2 3">
    <name type="scientific">Caenorhabditis nigoni</name>
    <dbReference type="NCBI Taxonomy" id="1611254"/>
    <lineage>
        <taxon>Eukaryota</taxon>
        <taxon>Metazoa</taxon>
        <taxon>Ecdysozoa</taxon>
        <taxon>Nematoda</taxon>
        <taxon>Chromadorea</taxon>
        <taxon>Rhabditida</taxon>
        <taxon>Rhabditina</taxon>
        <taxon>Rhabditomorpha</taxon>
        <taxon>Rhabditoidea</taxon>
        <taxon>Rhabditidae</taxon>
        <taxon>Peloderinae</taxon>
        <taxon>Caenorhabditis</taxon>
    </lineage>
</organism>
<keyword evidence="3" id="KW-1185">Reference proteome</keyword>
<gene>
    <name evidence="2" type="primary">Cnig_chr_I.g277</name>
    <name evidence="2" type="ORF">B9Z55_000277</name>
</gene>
<comment type="caution">
    <text evidence="2">The sequence shown here is derived from an EMBL/GenBank/DDBJ whole genome shotgun (WGS) entry which is preliminary data.</text>
</comment>
<feature type="compositionally biased region" description="Basic residues" evidence="1">
    <location>
        <begin position="103"/>
        <end position="112"/>
    </location>
</feature>
<name>A0A2G5VMC8_9PELO</name>
<feature type="compositionally biased region" description="Polar residues" evidence="1">
    <location>
        <begin position="40"/>
        <end position="52"/>
    </location>
</feature>
<evidence type="ECO:0000313" key="3">
    <source>
        <dbReference type="Proteomes" id="UP000230233"/>
    </source>
</evidence>
<evidence type="ECO:0000256" key="1">
    <source>
        <dbReference type="SAM" id="MobiDB-lite"/>
    </source>
</evidence>
<proteinExistence type="predicted"/>
<dbReference type="EMBL" id="PDUG01000001">
    <property type="protein sequence ID" value="PIC52827.1"/>
    <property type="molecule type" value="Genomic_DNA"/>
</dbReference>
<dbReference type="Proteomes" id="UP000230233">
    <property type="component" value="Chromosome I"/>
</dbReference>
<feature type="region of interest" description="Disordered" evidence="1">
    <location>
        <begin position="30"/>
        <end position="120"/>
    </location>
</feature>
<reference evidence="3" key="1">
    <citation type="submission" date="2017-10" db="EMBL/GenBank/DDBJ databases">
        <title>Rapid genome shrinkage in a self-fertile nematode reveals novel sperm competition proteins.</title>
        <authorList>
            <person name="Yin D."/>
            <person name="Schwarz E.M."/>
            <person name="Thomas C.G."/>
            <person name="Felde R.L."/>
            <person name="Korf I.F."/>
            <person name="Cutter A.D."/>
            <person name="Schartner C.M."/>
            <person name="Ralston E.J."/>
            <person name="Meyer B.J."/>
            <person name="Haag E.S."/>
        </authorList>
    </citation>
    <scope>NUCLEOTIDE SEQUENCE [LARGE SCALE GENOMIC DNA]</scope>
    <source>
        <strain evidence="3">JU1422</strain>
    </source>
</reference>
<dbReference type="AlphaFoldDB" id="A0A2G5VMC8"/>
<sequence length="151" mass="16758">MAPNTAISAQGSSTIIDWALLLNEEANEWTGKAPKKTFAKKNSASPYSTLDPSASIAKKRSQKAANADKPKRTRKPAEKPKEPVNEPEKIVPEESGAPESPKKKTKKIKRIPIPKNESAADRMERAFELPDDDSDARGLLMFGIYHSKYFY</sequence>
<evidence type="ECO:0000313" key="2">
    <source>
        <dbReference type="EMBL" id="PIC52827.1"/>
    </source>
</evidence>
<feature type="compositionally biased region" description="Basic and acidic residues" evidence="1">
    <location>
        <begin position="66"/>
        <end position="92"/>
    </location>
</feature>
<accession>A0A2G5VMC8</accession>
<protein>
    <submittedName>
        <fullName evidence="2">Uncharacterized protein</fullName>
    </submittedName>
</protein>